<feature type="non-terminal residue" evidence="1">
    <location>
        <position position="1"/>
    </location>
</feature>
<evidence type="ECO:0000313" key="2">
    <source>
        <dbReference type="Proteomes" id="UP000678393"/>
    </source>
</evidence>
<name>A0A8S3ZHT1_9EUPU</name>
<proteinExistence type="predicted"/>
<comment type="caution">
    <text evidence="1">The sequence shown here is derived from an EMBL/GenBank/DDBJ whole genome shotgun (WGS) entry which is preliminary data.</text>
</comment>
<protein>
    <submittedName>
        <fullName evidence="1">Uncharacterized protein</fullName>
    </submittedName>
</protein>
<sequence>MMTGEDYYENPYESFMRKHLQHYGYYTGKNQNYKSQFHQYAEWEKNYAYSLSTDSSSDSDSNDDEQNA</sequence>
<evidence type="ECO:0000313" key="1">
    <source>
        <dbReference type="EMBL" id="CAG5127250.1"/>
    </source>
</evidence>
<gene>
    <name evidence="1" type="ORF">CUNI_LOCUS12808</name>
</gene>
<dbReference type="AlphaFoldDB" id="A0A8S3ZHT1"/>
<accession>A0A8S3ZHT1</accession>
<reference evidence="1" key="1">
    <citation type="submission" date="2021-04" db="EMBL/GenBank/DDBJ databases">
        <authorList>
            <consortium name="Molecular Ecology Group"/>
        </authorList>
    </citation>
    <scope>NUCLEOTIDE SEQUENCE</scope>
</reference>
<dbReference type="Proteomes" id="UP000678393">
    <property type="component" value="Unassembled WGS sequence"/>
</dbReference>
<dbReference type="OrthoDB" id="6131974at2759"/>
<keyword evidence="2" id="KW-1185">Reference proteome</keyword>
<dbReference type="EMBL" id="CAJHNH020002624">
    <property type="protein sequence ID" value="CAG5127250.1"/>
    <property type="molecule type" value="Genomic_DNA"/>
</dbReference>
<organism evidence="1 2">
    <name type="scientific">Candidula unifasciata</name>
    <dbReference type="NCBI Taxonomy" id="100452"/>
    <lineage>
        <taxon>Eukaryota</taxon>
        <taxon>Metazoa</taxon>
        <taxon>Spiralia</taxon>
        <taxon>Lophotrochozoa</taxon>
        <taxon>Mollusca</taxon>
        <taxon>Gastropoda</taxon>
        <taxon>Heterobranchia</taxon>
        <taxon>Euthyneura</taxon>
        <taxon>Panpulmonata</taxon>
        <taxon>Eupulmonata</taxon>
        <taxon>Stylommatophora</taxon>
        <taxon>Helicina</taxon>
        <taxon>Helicoidea</taxon>
        <taxon>Geomitridae</taxon>
        <taxon>Candidula</taxon>
    </lineage>
</organism>